<keyword evidence="4 9" id="KW-0812">Transmembrane</keyword>
<dbReference type="GO" id="GO:0008233">
    <property type="term" value="F:peptidase activity"/>
    <property type="evidence" value="ECO:0007669"/>
    <property type="project" value="UniProtKB-UniRule"/>
</dbReference>
<evidence type="ECO:0000256" key="2">
    <source>
        <dbReference type="ARBA" id="ARBA00007324"/>
    </source>
</evidence>
<dbReference type="InterPro" id="IPR009582">
    <property type="entry name" value="Spc2/SPCS2"/>
</dbReference>
<reference evidence="10" key="1">
    <citation type="journal article" date="2014" name="Insect Biochem. Mol. Biol.">
        <title>An insight into the sialome of the frog biting fly, Corethrella appendiculata.</title>
        <authorList>
            <person name="Ribeiro J.M.C."/>
            <person name="Chagas A.C."/>
            <person name="Pham V.M."/>
            <person name="Lounibos L.P."/>
            <person name="Calvo E."/>
        </authorList>
    </citation>
    <scope>NUCLEOTIDE SEQUENCE</scope>
    <source>
        <tissue evidence="10">Salivary glands</tissue>
    </source>
</reference>
<comment type="function">
    <text evidence="8 9">Component of the signal peptidase complex (SPC) which catalyzes the cleavage of N-terminal signal sequences from nascent proteins as they are translocated into the lumen of the endoplasmic reticulum. Enhances the enzymatic activity of SPC and facilitates the interactions between different components of the translocation site.</text>
</comment>
<evidence type="ECO:0000256" key="9">
    <source>
        <dbReference type="RuleBase" id="RU368033"/>
    </source>
</evidence>
<feature type="transmembrane region" description="Helical" evidence="9">
    <location>
        <begin position="85"/>
        <end position="103"/>
    </location>
</feature>
<evidence type="ECO:0000256" key="5">
    <source>
        <dbReference type="ARBA" id="ARBA00022824"/>
    </source>
</evidence>
<feature type="transmembrane region" description="Helical" evidence="9">
    <location>
        <begin position="50"/>
        <end position="73"/>
    </location>
</feature>
<sequence length="195" mass="22065">MPSKSKKNDSQLTDEEPVKINKWDGSAVKHAIDDSVRTALMKRPNIREHFAIIDGRLTICGLAVLIAVVALGYDFQYSFPTSRPVLIICVCSYFFLMGVLTLYTTFVEKGIFAVGIEEDGTSTKHWKASSEMKKYDDKYHLTITLKDSRSDKFREATVVRSVANFVDVNGVILDDLVANEVNRIIIQLQQDKKRE</sequence>
<evidence type="ECO:0000256" key="3">
    <source>
        <dbReference type="ARBA" id="ARBA00017057"/>
    </source>
</evidence>
<dbReference type="GO" id="GO:0005787">
    <property type="term" value="C:signal peptidase complex"/>
    <property type="evidence" value="ECO:0007669"/>
    <property type="project" value="UniProtKB-UniRule"/>
</dbReference>
<keyword evidence="5 9" id="KW-0256">Endoplasmic reticulum</keyword>
<evidence type="ECO:0000256" key="6">
    <source>
        <dbReference type="ARBA" id="ARBA00022989"/>
    </source>
</evidence>
<evidence type="ECO:0000256" key="4">
    <source>
        <dbReference type="ARBA" id="ARBA00022692"/>
    </source>
</evidence>
<dbReference type="EMBL" id="GANO01002377">
    <property type="protein sequence ID" value="JAB57494.1"/>
    <property type="molecule type" value="mRNA"/>
</dbReference>
<evidence type="ECO:0000256" key="7">
    <source>
        <dbReference type="ARBA" id="ARBA00023136"/>
    </source>
</evidence>
<keyword evidence="7 9" id="KW-0472">Membrane</keyword>
<dbReference type="PANTHER" id="PTHR13085:SF0">
    <property type="entry name" value="SIGNAL PEPTIDASE COMPLEX SUBUNIT 2"/>
    <property type="match status" value="1"/>
</dbReference>
<comment type="similarity">
    <text evidence="2 9">Belongs to the SPCS2 family.</text>
</comment>
<organism evidence="10">
    <name type="scientific">Corethrella appendiculata</name>
    <dbReference type="NCBI Taxonomy" id="1370023"/>
    <lineage>
        <taxon>Eukaryota</taxon>
        <taxon>Metazoa</taxon>
        <taxon>Ecdysozoa</taxon>
        <taxon>Arthropoda</taxon>
        <taxon>Hexapoda</taxon>
        <taxon>Insecta</taxon>
        <taxon>Pterygota</taxon>
        <taxon>Neoptera</taxon>
        <taxon>Endopterygota</taxon>
        <taxon>Diptera</taxon>
        <taxon>Nematocera</taxon>
        <taxon>Culicoidea</taxon>
        <taxon>Chaoboridae</taxon>
        <taxon>Corethrella</taxon>
    </lineage>
</organism>
<evidence type="ECO:0000256" key="1">
    <source>
        <dbReference type="ARBA" id="ARBA00004477"/>
    </source>
</evidence>
<dbReference type="AlphaFoldDB" id="U5ESF7"/>
<proteinExistence type="evidence at transcript level"/>
<accession>U5ESF7</accession>
<evidence type="ECO:0000313" key="10">
    <source>
        <dbReference type="EMBL" id="JAB57494.1"/>
    </source>
</evidence>
<evidence type="ECO:0000256" key="8">
    <source>
        <dbReference type="ARBA" id="ARBA00045608"/>
    </source>
</evidence>
<dbReference type="GO" id="GO:0006465">
    <property type="term" value="P:signal peptide processing"/>
    <property type="evidence" value="ECO:0007669"/>
    <property type="project" value="UniProtKB-UniRule"/>
</dbReference>
<keyword evidence="6 9" id="KW-1133">Transmembrane helix</keyword>
<name>U5ESF7_9DIPT</name>
<dbReference type="Pfam" id="PF06703">
    <property type="entry name" value="SPC25"/>
    <property type="match status" value="1"/>
</dbReference>
<comment type="subcellular location">
    <subcellularLocation>
        <location evidence="1 9">Endoplasmic reticulum membrane</location>
        <topology evidence="1 9">Multi-pass membrane protein</topology>
    </subcellularLocation>
</comment>
<dbReference type="GO" id="GO:0045047">
    <property type="term" value="P:protein targeting to ER"/>
    <property type="evidence" value="ECO:0007669"/>
    <property type="project" value="TreeGrafter"/>
</dbReference>
<dbReference type="PANTHER" id="PTHR13085">
    <property type="entry name" value="MICROSOMAL SIGNAL PEPTIDASE 25 KDA SUBUNIT"/>
    <property type="match status" value="1"/>
</dbReference>
<protein>
    <recommendedName>
        <fullName evidence="3 9">Signal peptidase complex subunit 2</fullName>
    </recommendedName>
</protein>